<proteinExistence type="predicted"/>
<name>A0A2P2JBP3_RHIMU</name>
<dbReference type="EMBL" id="GGEC01010389">
    <property type="protein sequence ID" value="MBW90872.1"/>
    <property type="molecule type" value="Transcribed_RNA"/>
</dbReference>
<organism evidence="1">
    <name type="scientific">Rhizophora mucronata</name>
    <name type="common">Asiatic mangrove</name>
    <dbReference type="NCBI Taxonomy" id="61149"/>
    <lineage>
        <taxon>Eukaryota</taxon>
        <taxon>Viridiplantae</taxon>
        <taxon>Streptophyta</taxon>
        <taxon>Embryophyta</taxon>
        <taxon>Tracheophyta</taxon>
        <taxon>Spermatophyta</taxon>
        <taxon>Magnoliopsida</taxon>
        <taxon>eudicotyledons</taxon>
        <taxon>Gunneridae</taxon>
        <taxon>Pentapetalae</taxon>
        <taxon>rosids</taxon>
        <taxon>fabids</taxon>
        <taxon>Malpighiales</taxon>
        <taxon>Rhizophoraceae</taxon>
        <taxon>Rhizophora</taxon>
    </lineage>
</organism>
<reference evidence="1" key="1">
    <citation type="submission" date="2018-02" db="EMBL/GenBank/DDBJ databases">
        <title>Rhizophora mucronata_Transcriptome.</title>
        <authorList>
            <person name="Meera S.P."/>
            <person name="Sreeshan A."/>
            <person name="Augustine A."/>
        </authorList>
    </citation>
    <scope>NUCLEOTIDE SEQUENCE</scope>
    <source>
        <tissue evidence="1">Leaf</tissue>
    </source>
</reference>
<protein>
    <submittedName>
        <fullName evidence="1">Uncharacterized protein</fullName>
    </submittedName>
</protein>
<sequence>MGTKLWILKKANVPTLQMNIDRHRIVLLLESIN</sequence>
<dbReference type="AlphaFoldDB" id="A0A2P2JBP3"/>
<accession>A0A2P2JBP3</accession>
<evidence type="ECO:0000313" key="1">
    <source>
        <dbReference type="EMBL" id="MBW90872.1"/>
    </source>
</evidence>